<dbReference type="PANTHER" id="PTHR33930">
    <property type="entry name" value="ALKYL HYDROPEROXIDE REDUCTASE AHPD"/>
    <property type="match status" value="1"/>
</dbReference>
<dbReference type="SUPFAM" id="SSF69118">
    <property type="entry name" value="AhpD-like"/>
    <property type="match status" value="1"/>
</dbReference>
<name>A0A1L3Q1U4_9EURY</name>
<dbReference type="EMBL" id="CP017921">
    <property type="protein sequence ID" value="APH38803.1"/>
    <property type="molecule type" value="Genomic_DNA"/>
</dbReference>
<dbReference type="PANTHER" id="PTHR33930:SF8">
    <property type="entry name" value="4-CARBOXYMUCONOLACTONE DECARBOXYLASE"/>
    <property type="match status" value="1"/>
</dbReference>
<dbReference type="InterPro" id="IPR003779">
    <property type="entry name" value="CMD-like"/>
</dbReference>
<reference evidence="3 7" key="3">
    <citation type="submission" date="2018-10" db="EMBL/GenBank/DDBJ databases">
        <title>Cultivation of a novel Methanohalophilus strain from Kebrit Deep of the Red Sea and a genomic comparison of members of the genus Methanohalophilus.</title>
        <authorList>
            <person name="Guan Y."/>
            <person name="Ngugi D.K."/>
            <person name="Stingl U."/>
        </authorList>
    </citation>
    <scope>NUCLEOTIDE SEQUENCE [LARGE SCALE GENOMIC DNA]</scope>
    <source>
        <strain evidence="3 7">DSM 3094</strain>
    </source>
</reference>
<keyword evidence="4" id="KW-0560">Oxidoreductase</keyword>
<dbReference type="AlphaFoldDB" id="A0A1L3Q1U4"/>
<dbReference type="OrthoDB" id="111898at2157"/>
<evidence type="ECO:0000313" key="6">
    <source>
        <dbReference type="Proteomes" id="UP000198669"/>
    </source>
</evidence>
<dbReference type="RefSeq" id="WP_072561251.1">
    <property type="nucleotide sequence ID" value="NZ_CP017921.1"/>
</dbReference>
<protein>
    <submittedName>
        <fullName evidence="4">Alkylhydroperoxidase AhpD family core domain-containing protein</fullName>
    </submittedName>
    <submittedName>
        <fullName evidence="2 3">Carboxymuconolactone decarboxylase</fullName>
    </submittedName>
</protein>
<keyword evidence="4" id="KW-0575">Peroxidase</keyword>
<dbReference type="Pfam" id="PF02627">
    <property type="entry name" value="CMD"/>
    <property type="match status" value="1"/>
</dbReference>
<feature type="domain" description="Carboxymuconolactone decarboxylase-like" evidence="1">
    <location>
        <begin position="61"/>
        <end position="124"/>
    </location>
</feature>
<evidence type="ECO:0000313" key="7">
    <source>
        <dbReference type="Proteomes" id="UP000267921"/>
    </source>
</evidence>
<organism evidence="2 5">
    <name type="scientific">Methanohalophilus halophilus</name>
    <dbReference type="NCBI Taxonomy" id="2177"/>
    <lineage>
        <taxon>Archaea</taxon>
        <taxon>Methanobacteriati</taxon>
        <taxon>Methanobacteriota</taxon>
        <taxon>Stenosarchaea group</taxon>
        <taxon>Methanomicrobia</taxon>
        <taxon>Methanosarcinales</taxon>
        <taxon>Methanosarcinaceae</taxon>
        <taxon>Methanohalophilus</taxon>
    </lineage>
</organism>
<dbReference type="Proteomes" id="UP000267921">
    <property type="component" value="Unassembled WGS sequence"/>
</dbReference>
<dbReference type="EMBL" id="RJJG01000006">
    <property type="protein sequence ID" value="RNI07997.1"/>
    <property type="molecule type" value="Genomic_DNA"/>
</dbReference>
<evidence type="ECO:0000259" key="1">
    <source>
        <dbReference type="Pfam" id="PF02627"/>
    </source>
</evidence>
<dbReference type="Proteomes" id="UP000186879">
    <property type="component" value="Chromosome"/>
</dbReference>
<evidence type="ECO:0000313" key="2">
    <source>
        <dbReference type="EMBL" id="APH38803.1"/>
    </source>
</evidence>
<dbReference type="STRING" id="2177.BHR79_04405"/>
<evidence type="ECO:0000313" key="5">
    <source>
        <dbReference type="Proteomes" id="UP000186879"/>
    </source>
</evidence>
<dbReference type="EMBL" id="FNMU01000004">
    <property type="protein sequence ID" value="SDW71888.1"/>
    <property type="molecule type" value="Genomic_DNA"/>
</dbReference>
<evidence type="ECO:0000313" key="3">
    <source>
        <dbReference type="EMBL" id="RNI07997.1"/>
    </source>
</evidence>
<dbReference type="InterPro" id="IPR004675">
    <property type="entry name" value="AhpD_core"/>
</dbReference>
<sequence>MDLENIKEILEKDEDEAVSDVLSTVEERYGEVPYILNFMKDMPELLIPKVMYDNSIMREFERLDPETIELICVGVASALRCDHCLKMHIRVARRLGLTREQIFDAILIGGALSNASVLAEGTRALDEEVNGNSSSCDSECDSCNITGSER</sequence>
<dbReference type="Proteomes" id="UP000198669">
    <property type="component" value="Unassembled WGS sequence"/>
</dbReference>
<proteinExistence type="predicted"/>
<dbReference type="GeneID" id="30582979"/>
<gene>
    <name evidence="2" type="ORF">BHR79_04405</name>
    <name evidence="3" type="ORF">EFE40_08580</name>
    <name evidence="4" type="ORF">SAMN04515625_1492</name>
</gene>
<dbReference type="GO" id="GO:0051920">
    <property type="term" value="F:peroxiredoxin activity"/>
    <property type="evidence" value="ECO:0007669"/>
    <property type="project" value="InterPro"/>
</dbReference>
<dbReference type="NCBIfam" id="TIGR00778">
    <property type="entry name" value="ahpD_dom"/>
    <property type="match status" value="1"/>
</dbReference>
<dbReference type="Gene3D" id="1.20.1290.10">
    <property type="entry name" value="AhpD-like"/>
    <property type="match status" value="1"/>
</dbReference>
<dbReference type="InterPro" id="IPR029032">
    <property type="entry name" value="AhpD-like"/>
</dbReference>
<reference evidence="4 6" key="2">
    <citation type="submission" date="2016-10" db="EMBL/GenBank/DDBJ databases">
        <authorList>
            <person name="de Groot N.N."/>
        </authorList>
    </citation>
    <scope>NUCLEOTIDE SEQUENCE [LARGE SCALE GENOMIC DNA]</scope>
    <source>
        <strain evidence="4 6">Z-7982</strain>
    </source>
</reference>
<evidence type="ECO:0000313" key="4">
    <source>
        <dbReference type="EMBL" id="SDW71888.1"/>
    </source>
</evidence>
<keyword evidence="5" id="KW-1185">Reference proteome</keyword>
<dbReference type="KEGG" id="mhaz:BHR79_04405"/>
<reference evidence="2 5" key="1">
    <citation type="submission" date="2016-10" db="EMBL/GenBank/DDBJ databases">
        <title>Methanohalophilus halophilus.</title>
        <authorList>
            <person name="L'haridon S."/>
        </authorList>
    </citation>
    <scope>NUCLEOTIDE SEQUENCE [LARGE SCALE GENOMIC DNA]</scope>
    <source>
        <strain evidence="2 5">Z-7982</strain>
    </source>
</reference>
<accession>A0A1L3Q1U4</accession>